<feature type="non-terminal residue" evidence="2">
    <location>
        <position position="68"/>
    </location>
</feature>
<accession>A0A699X7G8</accession>
<sequence length="68" mass="7549">MNRTVPHGDPHTDPRLPAAGSRPERPIRAQAWRADDGDLLRRACTGSVLHRLQPQAGHGRSGHRRTDL</sequence>
<protein>
    <submittedName>
        <fullName evidence="2">Uncharacterized protein</fullName>
    </submittedName>
</protein>
<evidence type="ECO:0000256" key="1">
    <source>
        <dbReference type="SAM" id="MobiDB-lite"/>
    </source>
</evidence>
<evidence type="ECO:0000313" key="2">
    <source>
        <dbReference type="EMBL" id="GFD53828.1"/>
    </source>
</evidence>
<gene>
    <name evidence="2" type="ORF">Tci_925797</name>
</gene>
<reference evidence="2" key="1">
    <citation type="journal article" date="2019" name="Sci. Rep.">
        <title>Draft genome of Tanacetum cinerariifolium, the natural source of mosquito coil.</title>
        <authorList>
            <person name="Yamashiro T."/>
            <person name="Shiraishi A."/>
            <person name="Satake H."/>
            <person name="Nakayama K."/>
        </authorList>
    </citation>
    <scope>NUCLEOTIDE SEQUENCE</scope>
</reference>
<name>A0A699X7G8_TANCI</name>
<dbReference type="EMBL" id="BKCJ011798962">
    <property type="protein sequence ID" value="GFD53828.1"/>
    <property type="molecule type" value="Genomic_DNA"/>
</dbReference>
<feature type="compositionally biased region" description="Basic and acidic residues" evidence="1">
    <location>
        <begin position="1"/>
        <end position="14"/>
    </location>
</feature>
<proteinExistence type="predicted"/>
<comment type="caution">
    <text evidence="2">The sequence shown here is derived from an EMBL/GenBank/DDBJ whole genome shotgun (WGS) entry which is preliminary data.</text>
</comment>
<feature type="region of interest" description="Disordered" evidence="1">
    <location>
        <begin position="1"/>
        <end position="25"/>
    </location>
</feature>
<organism evidence="2">
    <name type="scientific">Tanacetum cinerariifolium</name>
    <name type="common">Dalmatian daisy</name>
    <name type="synonym">Chrysanthemum cinerariifolium</name>
    <dbReference type="NCBI Taxonomy" id="118510"/>
    <lineage>
        <taxon>Eukaryota</taxon>
        <taxon>Viridiplantae</taxon>
        <taxon>Streptophyta</taxon>
        <taxon>Embryophyta</taxon>
        <taxon>Tracheophyta</taxon>
        <taxon>Spermatophyta</taxon>
        <taxon>Magnoliopsida</taxon>
        <taxon>eudicotyledons</taxon>
        <taxon>Gunneridae</taxon>
        <taxon>Pentapetalae</taxon>
        <taxon>asterids</taxon>
        <taxon>campanulids</taxon>
        <taxon>Asterales</taxon>
        <taxon>Asteraceae</taxon>
        <taxon>Asteroideae</taxon>
        <taxon>Anthemideae</taxon>
        <taxon>Anthemidinae</taxon>
        <taxon>Tanacetum</taxon>
    </lineage>
</organism>
<dbReference type="AlphaFoldDB" id="A0A699X7G8"/>